<dbReference type="PANTHER" id="PTHR34883">
    <property type="entry name" value="SERINE-RICH PROTEIN, PUTATIVE-RELATED-RELATED"/>
    <property type="match status" value="1"/>
</dbReference>
<keyword evidence="3" id="KW-1185">Reference proteome</keyword>
<dbReference type="PANTHER" id="PTHR34883:SF15">
    <property type="entry name" value="EXTRACELLULAR SERINE-RICH PROTEIN"/>
    <property type="match status" value="1"/>
</dbReference>
<protein>
    <recommendedName>
        <fullName evidence="4">Extracellular serine-rich protein</fullName>
    </recommendedName>
</protein>
<dbReference type="EMBL" id="LBBL01000108">
    <property type="protein sequence ID" value="KKF95258.1"/>
    <property type="molecule type" value="Genomic_DNA"/>
</dbReference>
<accession>A0A0F8BRR2</accession>
<dbReference type="SUPFAM" id="SSF49503">
    <property type="entry name" value="Cupredoxins"/>
    <property type="match status" value="1"/>
</dbReference>
<feature type="signal peptide" evidence="1">
    <location>
        <begin position="1"/>
        <end position="23"/>
    </location>
</feature>
<evidence type="ECO:0008006" key="4">
    <source>
        <dbReference type="Google" id="ProtNLM"/>
    </source>
</evidence>
<reference evidence="2 3" key="1">
    <citation type="submission" date="2015-04" db="EMBL/GenBank/DDBJ databases">
        <title>Genome sequence of Ceratocystis platani, a major pathogen of plane trees.</title>
        <authorList>
            <person name="Belbahri L."/>
        </authorList>
    </citation>
    <scope>NUCLEOTIDE SEQUENCE [LARGE SCALE GENOMIC DNA]</scope>
    <source>
        <strain evidence="2 3">CFO</strain>
    </source>
</reference>
<evidence type="ECO:0000256" key="1">
    <source>
        <dbReference type="SAM" id="SignalP"/>
    </source>
</evidence>
<dbReference type="CDD" id="cd00920">
    <property type="entry name" value="Cupredoxin"/>
    <property type="match status" value="1"/>
</dbReference>
<gene>
    <name evidence="2" type="ORF">CFO_g2403</name>
</gene>
<sequence>MRPTIVALLAATAIMASPTKTSGDSPSKVAKRGATHTVQVGEIIYPEEINAGVGDEIEFQFESGTHSVVESSFGSPCSSNGGFASGAIKNEEWEDIKAGYLIEVTQDGPMWFNNGVGGRCHRKGTVGVINRPKSGGQTLFQYYEAAMKESSTENPAQNGGDLINF</sequence>
<evidence type="ECO:0000313" key="2">
    <source>
        <dbReference type="EMBL" id="KKF95258.1"/>
    </source>
</evidence>
<comment type="caution">
    <text evidence="2">The sequence shown here is derived from an EMBL/GenBank/DDBJ whole genome shotgun (WGS) entry which is preliminary data.</text>
</comment>
<keyword evidence="1" id="KW-0732">Signal</keyword>
<dbReference type="InterPro" id="IPR052953">
    <property type="entry name" value="Ser-rich/MCO-related"/>
</dbReference>
<feature type="chain" id="PRO_5002527977" description="Extracellular serine-rich protein" evidence="1">
    <location>
        <begin position="24"/>
        <end position="165"/>
    </location>
</feature>
<dbReference type="Gene3D" id="2.60.40.420">
    <property type="entry name" value="Cupredoxins - blue copper proteins"/>
    <property type="match status" value="1"/>
</dbReference>
<evidence type="ECO:0000313" key="3">
    <source>
        <dbReference type="Proteomes" id="UP000034841"/>
    </source>
</evidence>
<dbReference type="AlphaFoldDB" id="A0A0F8BRR2"/>
<organism evidence="2 3">
    <name type="scientific">Ceratocystis fimbriata f. sp. platani</name>
    <dbReference type="NCBI Taxonomy" id="88771"/>
    <lineage>
        <taxon>Eukaryota</taxon>
        <taxon>Fungi</taxon>
        <taxon>Dikarya</taxon>
        <taxon>Ascomycota</taxon>
        <taxon>Pezizomycotina</taxon>
        <taxon>Sordariomycetes</taxon>
        <taxon>Hypocreomycetidae</taxon>
        <taxon>Microascales</taxon>
        <taxon>Ceratocystidaceae</taxon>
        <taxon>Ceratocystis</taxon>
    </lineage>
</organism>
<proteinExistence type="predicted"/>
<name>A0A0F8BRR2_CERFI</name>
<dbReference type="InterPro" id="IPR008972">
    <property type="entry name" value="Cupredoxin"/>
</dbReference>
<dbReference type="Proteomes" id="UP000034841">
    <property type="component" value="Unassembled WGS sequence"/>
</dbReference>